<dbReference type="Proteomes" id="UP000653411">
    <property type="component" value="Unassembled WGS sequence"/>
</dbReference>
<accession>A0A917XQ60</accession>
<dbReference type="EMBL" id="BMML01000045">
    <property type="protein sequence ID" value="GGN45010.1"/>
    <property type="molecule type" value="Genomic_DNA"/>
</dbReference>
<organism evidence="1 2">
    <name type="scientific">Streptomyces fuscichromogenes</name>
    <dbReference type="NCBI Taxonomy" id="1324013"/>
    <lineage>
        <taxon>Bacteria</taxon>
        <taxon>Bacillati</taxon>
        <taxon>Actinomycetota</taxon>
        <taxon>Actinomycetes</taxon>
        <taxon>Kitasatosporales</taxon>
        <taxon>Streptomycetaceae</taxon>
        <taxon>Streptomyces</taxon>
    </lineage>
</organism>
<sequence length="101" mass="10951">MTHAASPRHFSHSNTPTLVPITRPALPCPALPCPALPSHEHMSEIRTPTYNSRHDHPHQRTQAHTFAIARLRRASAVTLRAHGPVTATRSVAVTGCDSSPV</sequence>
<evidence type="ECO:0000313" key="1">
    <source>
        <dbReference type="EMBL" id="GGN45010.1"/>
    </source>
</evidence>
<dbReference type="AlphaFoldDB" id="A0A917XQ60"/>
<protein>
    <submittedName>
        <fullName evidence="1">Uncharacterized protein</fullName>
    </submittedName>
</protein>
<name>A0A917XQ60_9ACTN</name>
<comment type="caution">
    <text evidence="1">The sequence shown here is derived from an EMBL/GenBank/DDBJ whole genome shotgun (WGS) entry which is preliminary data.</text>
</comment>
<evidence type="ECO:0000313" key="2">
    <source>
        <dbReference type="Proteomes" id="UP000653411"/>
    </source>
</evidence>
<gene>
    <name evidence="1" type="ORF">GCM10011578_096550</name>
</gene>
<reference evidence="1" key="1">
    <citation type="journal article" date="2014" name="Int. J. Syst. Evol. Microbiol.">
        <title>Complete genome sequence of Corynebacterium casei LMG S-19264T (=DSM 44701T), isolated from a smear-ripened cheese.</title>
        <authorList>
            <consortium name="US DOE Joint Genome Institute (JGI-PGF)"/>
            <person name="Walter F."/>
            <person name="Albersmeier A."/>
            <person name="Kalinowski J."/>
            <person name="Ruckert C."/>
        </authorList>
    </citation>
    <scope>NUCLEOTIDE SEQUENCE</scope>
    <source>
        <strain evidence="1">CGMCC 4.7110</strain>
    </source>
</reference>
<proteinExistence type="predicted"/>
<reference evidence="1" key="2">
    <citation type="submission" date="2020-09" db="EMBL/GenBank/DDBJ databases">
        <authorList>
            <person name="Sun Q."/>
            <person name="Zhou Y."/>
        </authorList>
    </citation>
    <scope>NUCLEOTIDE SEQUENCE</scope>
    <source>
        <strain evidence="1">CGMCC 4.7110</strain>
    </source>
</reference>
<keyword evidence="2" id="KW-1185">Reference proteome</keyword>